<reference evidence="2 3" key="1">
    <citation type="journal article" date="2020" name="Mol. Plant">
        <title>The Chromosome-Based Rubber Tree Genome Provides New Insights into Spurge Genome Evolution and Rubber Biosynthesis.</title>
        <authorList>
            <person name="Liu J."/>
            <person name="Shi C."/>
            <person name="Shi C.C."/>
            <person name="Li W."/>
            <person name="Zhang Q.J."/>
            <person name="Zhang Y."/>
            <person name="Li K."/>
            <person name="Lu H.F."/>
            <person name="Shi C."/>
            <person name="Zhu S.T."/>
            <person name="Xiao Z.Y."/>
            <person name="Nan H."/>
            <person name="Yue Y."/>
            <person name="Zhu X.G."/>
            <person name="Wu Y."/>
            <person name="Hong X.N."/>
            <person name="Fan G.Y."/>
            <person name="Tong Y."/>
            <person name="Zhang D."/>
            <person name="Mao C.L."/>
            <person name="Liu Y.L."/>
            <person name="Hao S.J."/>
            <person name="Liu W.Q."/>
            <person name="Lv M.Q."/>
            <person name="Zhang H.B."/>
            <person name="Liu Y."/>
            <person name="Hu-Tang G.R."/>
            <person name="Wang J.P."/>
            <person name="Wang J.H."/>
            <person name="Sun Y.H."/>
            <person name="Ni S.B."/>
            <person name="Chen W.B."/>
            <person name="Zhang X.C."/>
            <person name="Jiao Y.N."/>
            <person name="Eichler E.E."/>
            <person name="Li G.H."/>
            <person name="Liu X."/>
            <person name="Gao L.Z."/>
        </authorList>
    </citation>
    <scope>NUCLEOTIDE SEQUENCE [LARGE SCALE GENOMIC DNA]</scope>
    <source>
        <strain evidence="3">cv. GT1</strain>
        <tissue evidence="2">Leaf</tissue>
    </source>
</reference>
<keyword evidence="3" id="KW-1185">Reference proteome</keyword>
<protein>
    <submittedName>
        <fullName evidence="2">Uncharacterized protein</fullName>
    </submittedName>
</protein>
<proteinExistence type="predicted"/>
<accession>A0A6A6NIW8</accession>
<organism evidence="2 3">
    <name type="scientific">Hevea brasiliensis</name>
    <name type="common">Para rubber tree</name>
    <name type="synonym">Siphonia brasiliensis</name>
    <dbReference type="NCBI Taxonomy" id="3981"/>
    <lineage>
        <taxon>Eukaryota</taxon>
        <taxon>Viridiplantae</taxon>
        <taxon>Streptophyta</taxon>
        <taxon>Embryophyta</taxon>
        <taxon>Tracheophyta</taxon>
        <taxon>Spermatophyta</taxon>
        <taxon>Magnoliopsida</taxon>
        <taxon>eudicotyledons</taxon>
        <taxon>Gunneridae</taxon>
        <taxon>Pentapetalae</taxon>
        <taxon>rosids</taxon>
        <taxon>fabids</taxon>
        <taxon>Malpighiales</taxon>
        <taxon>Euphorbiaceae</taxon>
        <taxon>Crotonoideae</taxon>
        <taxon>Micrandreae</taxon>
        <taxon>Hevea</taxon>
    </lineage>
</organism>
<name>A0A6A6NIW8_HEVBR</name>
<sequence>MLGRPGRGTEKQDGGGIVEGTEFKPTSKDSKQWLYMDIHISHIGGRDNNKLDIYIGIEAFALLEEHCIIRKQRPPLYSACSHHNPHHQLSPATPQVHHQARETINCDEAALKYGGVVVAEYRAKKPPVVPKYDGFVTAEHHAKKPPAVSAPPAPTLRYFH</sequence>
<evidence type="ECO:0000313" key="2">
    <source>
        <dbReference type="EMBL" id="KAF2325135.1"/>
    </source>
</evidence>
<feature type="region of interest" description="Disordered" evidence="1">
    <location>
        <begin position="1"/>
        <end position="23"/>
    </location>
</feature>
<evidence type="ECO:0000256" key="1">
    <source>
        <dbReference type="SAM" id="MobiDB-lite"/>
    </source>
</evidence>
<dbReference type="AlphaFoldDB" id="A0A6A6NIW8"/>
<gene>
    <name evidence="2" type="ORF">GH714_023002</name>
</gene>
<evidence type="ECO:0000313" key="3">
    <source>
        <dbReference type="Proteomes" id="UP000467840"/>
    </source>
</evidence>
<dbReference type="EMBL" id="JAAGAX010000001">
    <property type="protein sequence ID" value="KAF2325135.1"/>
    <property type="molecule type" value="Genomic_DNA"/>
</dbReference>
<feature type="region of interest" description="Disordered" evidence="1">
    <location>
        <begin position="141"/>
        <end position="160"/>
    </location>
</feature>
<dbReference type="Proteomes" id="UP000467840">
    <property type="component" value="Chromosome 5"/>
</dbReference>
<comment type="caution">
    <text evidence="2">The sequence shown here is derived from an EMBL/GenBank/DDBJ whole genome shotgun (WGS) entry which is preliminary data.</text>
</comment>